<reference evidence="2" key="1">
    <citation type="journal article" date="2016" name="Genome Announc.">
        <title>Mitochondrial Genome Sequence of the Galapagos Endemic Land Snail Naesiotus nux.</title>
        <authorList>
            <person name="Hunter S.S."/>
            <person name="Settles M.L."/>
            <person name="New D.D."/>
            <person name="Parent C.E."/>
            <person name="Gerritsen A.T."/>
        </authorList>
    </citation>
    <scope>NUCLEOTIDE SEQUENCE</scope>
</reference>
<keyword evidence="1" id="KW-0812">Transmembrane</keyword>
<keyword evidence="1" id="KW-0472">Membrane</keyword>
<sequence>MLSIEYSFHLTIYLYISLINLLYLMLSIEMFLSIYHLFNMFLYLYIYKNLLGQ</sequence>
<proteinExistence type="predicted"/>
<organism evidence="2">
    <name type="scientific">Naesiotus nux</name>
    <name type="common">Galapagos land snail</name>
    <name type="synonym">Bulimus nux</name>
    <dbReference type="NCBI Taxonomy" id="1755238"/>
    <lineage>
        <taxon>Eukaryota</taxon>
        <taxon>Metazoa</taxon>
        <taxon>Spiralia</taxon>
        <taxon>Lophotrochozoa</taxon>
        <taxon>Mollusca</taxon>
        <taxon>Gastropoda</taxon>
        <taxon>Heterobranchia</taxon>
        <taxon>Euthyneura</taxon>
        <taxon>Panpulmonata</taxon>
        <taxon>Eupulmonata</taxon>
        <taxon>Stylommatophora</taxon>
        <taxon>Helicina</taxon>
        <taxon>Orthalicoidea</taxon>
        <taxon>Orthalicidae</taxon>
        <taxon>Naesiotus</taxon>
    </lineage>
</organism>
<feature type="transmembrane region" description="Helical" evidence="1">
    <location>
        <begin position="12"/>
        <end position="38"/>
    </location>
</feature>
<keyword evidence="1" id="KW-1133">Transmembrane helix</keyword>
<dbReference type="AlphaFoldDB" id="A0A0S2IAK1"/>
<geneLocation type="mitochondrion" evidence="2"/>
<dbReference type="EMBL" id="KT821554">
    <property type="protein sequence ID" value="ALO20556.1"/>
    <property type="molecule type" value="Genomic_DNA"/>
</dbReference>
<gene>
    <name evidence="2" type="primary">nad4L</name>
</gene>
<accession>A0A0S2IAK1</accession>
<name>A0A0S2IAK1_NAENU</name>
<evidence type="ECO:0000256" key="1">
    <source>
        <dbReference type="SAM" id="Phobius"/>
    </source>
</evidence>
<evidence type="ECO:0000313" key="2">
    <source>
        <dbReference type="EMBL" id="ALO20556.1"/>
    </source>
</evidence>
<keyword evidence="2" id="KW-0496">Mitochondrion</keyword>
<protein>
    <submittedName>
        <fullName evidence="2">NADH dehydrogenase subunit 4L</fullName>
    </submittedName>
</protein>